<comment type="caution">
    <text evidence="5">The sequence shown here is derived from an EMBL/GenBank/DDBJ whole genome shotgun (WGS) entry which is preliminary data.</text>
</comment>
<dbReference type="PANTHER" id="PTHR34200">
    <property type="entry name" value="DENTIN SIALOPHOSPHOPROTEIN-LIKE ISOFORM X1"/>
    <property type="match status" value="1"/>
</dbReference>
<dbReference type="EMBL" id="NKQK01000024">
    <property type="protein sequence ID" value="PSR93264.1"/>
    <property type="molecule type" value="Genomic_DNA"/>
</dbReference>
<dbReference type="STRING" id="1590841.A0A2R6PLQ9"/>
<dbReference type="PANTHER" id="PTHR34200:SF2">
    <property type="entry name" value="TRANSMEMBRANE PROTEIN"/>
    <property type="match status" value="1"/>
</dbReference>
<evidence type="ECO:0000259" key="4">
    <source>
        <dbReference type="Pfam" id="PF24053"/>
    </source>
</evidence>
<dbReference type="AlphaFoldDB" id="A0A2R6PLQ9"/>
<evidence type="ECO:0000313" key="6">
    <source>
        <dbReference type="Proteomes" id="UP000241394"/>
    </source>
</evidence>
<keyword evidence="2" id="KW-0472">Membrane</keyword>
<evidence type="ECO:0000256" key="3">
    <source>
        <dbReference type="SAM" id="SignalP"/>
    </source>
</evidence>
<sequence length="298" mass="32344">MCRKLIILMGLLLILIVPGESKASLIKSFLKLTKNPNQKPIQIPPSPSPDPSPGFNSSSGRTNNIGGGREGNDGITDERCDTSAMTCRDLKNMTACLSYTGSGQQGSFLIVQNDEDNSLQVNWTILPRKIPFNTTEVTELQKHQAKKINISEIVGASHSIVLNAGNGDCIINIGSPSPEDNSHNQIPSITTFVKPMHGAYLLALIVLVSGGACAFYKLRQRERHLDGVPYQELEMGQPENHSAVNVETAGGWNQDWDDDWDEEKAVKSPGGKHLRNGHANGAASKSSNTDGWGNDWDD</sequence>
<feature type="transmembrane region" description="Helical" evidence="2">
    <location>
        <begin position="198"/>
        <end position="216"/>
    </location>
</feature>
<keyword evidence="3" id="KW-0732">Signal</keyword>
<dbReference type="Pfam" id="PF24053">
    <property type="entry name" value="DUF7356"/>
    <property type="match status" value="1"/>
</dbReference>
<keyword evidence="6" id="KW-1185">Reference proteome</keyword>
<evidence type="ECO:0000256" key="2">
    <source>
        <dbReference type="SAM" id="Phobius"/>
    </source>
</evidence>
<feature type="chain" id="PRO_5015333215" description="DUF7356 domain-containing protein" evidence="3">
    <location>
        <begin position="24"/>
        <end position="298"/>
    </location>
</feature>
<keyword evidence="2" id="KW-0812">Transmembrane</keyword>
<name>A0A2R6PLQ9_ACTCC</name>
<accession>A0A2R6PLQ9</accession>
<feature type="compositionally biased region" description="Pro residues" evidence="1">
    <location>
        <begin position="42"/>
        <end position="52"/>
    </location>
</feature>
<evidence type="ECO:0000313" key="5">
    <source>
        <dbReference type="EMBL" id="PSR93264.1"/>
    </source>
</evidence>
<dbReference type="Proteomes" id="UP000241394">
    <property type="component" value="Chromosome LG24"/>
</dbReference>
<dbReference type="InterPro" id="IPR055780">
    <property type="entry name" value="DUF7356"/>
</dbReference>
<evidence type="ECO:0000256" key="1">
    <source>
        <dbReference type="SAM" id="MobiDB-lite"/>
    </source>
</evidence>
<feature type="signal peptide" evidence="3">
    <location>
        <begin position="1"/>
        <end position="23"/>
    </location>
</feature>
<dbReference type="InParanoid" id="A0A2R6PLQ9"/>
<organism evidence="5 6">
    <name type="scientific">Actinidia chinensis var. chinensis</name>
    <name type="common">Chinese soft-hair kiwi</name>
    <dbReference type="NCBI Taxonomy" id="1590841"/>
    <lineage>
        <taxon>Eukaryota</taxon>
        <taxon>Viridiplantae</taxon>
        <taxon>Streptophyta</taxon>
        <taxon>Embryophyta</taxon>
        <taxon>Tracheophyta</taxon>
        <taxon>Spermatophyta</taxon>
        <taxon>Magnoliopsida</taxon>
        <taxon>eudicotyledons</taxon>
        <taxon>Gunneridae</taxon>
        <taxon>Pentapetalae</taxon>
        <taxon>asterids</taxon>
        <taxon>Ericales</taxon>
        <taxon>Actinidiaceae</taxon>
        <taxon>Actinidia</taxon>
    </lineage>
</organism>
<dbReference type="OrthoDB" id="785602at2759"/>
<dbReference type="OMA" id="CTINIGR"/>
<feature type="region of interest" description="Disordered" evidence="1">
    <location>
        <begin position="250"/>
        <end position="298"/>
    </location>
</feature>
<feature type="domain" description="DUF7356" evidence="4">
    <location>
        <begin position="74"/>
        <end position="176"/>
    </location>
</feature>
<protein>
    <recommendedName>
        <fullName evidence="4">DUF7356 domain-containing protein</fullName>
    </recommendedName>
</protein>
<reference evidence="6" key="2">
    <citation type="journal article" date="2018" name="BMC Genomics">
        <title>A manually annotated Actinidia chinensis var. chinensis (kiwifruit) genome highlights the challenges associated with draft genomes and gene prediction in plants.</title>
        <authorList>
            <person name="Pilkington S.M."/>
            <person name="Crowhurst R."/>
            <person name="Hilario E."/>
            <person name="Nardozza S."/>
            <person name="Fraser L."/>
            <person name="Peng Y."/>
            <person name="Gunaseelan K."/>
            <person name="Simpson R."/>
            <person name="Tahir J."/>
            <person name="Deroles S.C."/>
            <person name="Templeton K."/>
            <person name="Luo Z."/>
            <person name="Davy M."/>
            <person name="Cheng C."/>
            <person name="McNeilage M."/>
            <person name="Scaglione D."/>
            <person name="Liu Y."/>
            <person name="Zhang Q."/>
            <person name="Datson P."/>
            <person name="De Silva N."/>
            <person name="Gardiner S.E."/>
            <person name="Bassett H."/>
            <person name="Chagne D."/>
            <person name="McCallum J."/>
            <person name="Dzierzon H."/>
            <person name="Deng C."/>
            <person name="Wang Y.Y."/>
            <person name="Barron L."/>
            <person name="Manako K."/>
            <person name="Bowen J."/>
            <person name="Foster T.M."/>
            <person name="Erridge Z.A."/>
            <person name="Tiffin H."/>
            <person name="Waite C.N."/>
            <person name="Davies K.M."/>
            <person name="Grierson E.P."/>
            <person name="Laing W.A."/>
            <person name="Kirk R."/>
            <person name="Chen X."/>
            <person name="Wood M."/>
            <person name="Montefiori M."/>
            <person name="Brummell D.A."/>
            <person name="Schwinn K.E."/>
            <person name="Catanach A."/>
            <person name="Fullerton C."/>
            <person name="Li D."/>
            <person name="Meiyalaghan S."/>
            <person name="Nieuwenhuizen N."/>
            <person name="Read N."/>
            <person name="Prakash R."/>
            <person name="Hunter D."/>
            <person name="Zhang H."/>
            <person name="McKenzie M."/>
            <person name="Knabel M."/>
            <person name="Harris A."/>
            <person name="Allan A.C."/>
            <person name="Gleave A."/>
            <person name="Chen A."/>
            <person name="Janssen B.J."/>
            <person name="Plunkett B."/>
            <person name="Ampomah-Dwamena C."/>
            <person name="Voogd C."/>
            <person name="Leif D."/>
            <person name="Lafferty D."/>
            <person name="Souleyre E.J.F."/>
            <person name="Varkonyi-Gasic E."/>
            <person name="Gambi F."/>
            <person name="Hanley J."/>
            <person name="Yao J.L."/>
            <person name="Cheung J."/>
            <person name="David K.M."/>
            <person name="Warren B."/>
            <person name="Marsh K."/>
            <person name="Snowden K.C."/>
            <person name="Lin-Wang K."/>
            <person name="Brian L."/>
            <person name="Martinez-Sanchez M."/>
            <person name="Wang M."/>
            <person name="Ileperuma N."/>
            <person name="Macnee N."/>
            <person name="Campin R."/>
            <person name="McAtee P."/>
            <person name="Drummond R.S.M."/>
            <person name="Espley R.V."/>
            <person name="Ireland H.S."/>
            <person name="Wu R."/>
            <person name="Atkinson R.G."/>
            <person name="Karunairetnam S."/>
            <person name="Bulley S."/>
            <person name="Chunkath S."/>
            <person name="Hanley Z."/>
            <person name="Storey R."/>
            <person name="Thrimawithana A.H."/>
            <person name="Thomson S."/>
            <person name="David C."/>
            <person name="Testolin R."/>
            <person name="Huang H."/>
            <person name="Hellens R.P."/>
            <person name="Schaffer R.J."/>
        </authorList>
    </citation>
    <scope>NUCLEOTIDE SEQUENCE [LARGE SCALE GENOMIC DNA]</scope>
    <source>
        <strain evidence="6">cv. Red5</strain>
    </source>
</reference>
<keyword evidence="2" id="KW-1133">Transmembrane helix</keyword>
<dbReference type="Gramene" id="PSR93264">
    <property type="protein sequence ID" value="PSR93264"/>
    <property type="gene ID" value="CEY00_Acc27875"/>
</dbReference>
<gene>
    <name evidence="5" type="ORF">CEY00_Acc27875</name>
</gene>
<proteinExistence type="predicted"/>
<feature type="region of interest" description="Disordered" evidence="1">
    <location>
        <begin position="37"/>
        <end position="78"/>
    </location>
</feature>
<reference evidence="5 6" key="1">
    <citation type="submission" date="2017-07" db="EMBL/GenBank/DDBJ databases">
        <title>An improved, manually edited Actinidia chinensis var. chinensis (kiwifruit) genome highlights the challenges associated with draft genomes and gene prediction in plants.</title>
        <authorList>
            <person name="Pilkington S."/>
            <person name="Crowhurst R."/>
            <person name="Hilario E."/>
            <person name="Nardozza S."/>
            <person name="Fraser L."/>
            <person name="Peng Y."/>
            <person name="Gunaseelan K."/>
            <person name="Simpson R."/>
            <person name="Tahir J."/>
            <person name="Deroles S."/>
            <person name="Templeton K."/>
            <person name="Luo Z."/>
            <person name="Davy M."/>
            <person name="Cheng C."/>
            <person name="Mcneilage M."/>
            <person name="Scaglione D."/>
            <person name="Liu Y."/>
            <person name="Zhang Q."/>
            <person name="Datson P."/>
            <person name="De Silva N."/>
            <person name="Gardiner S."/>
            <person name="Bassett H."/>
            <person name="Chagne D."/>
            <person name="Mccallum J."/>
            <person name="Dzierzon H."/>
            <person name="Deng C."/>
            <person name="Wang Y.-Y."/>
            <person name="Barron N."/>
            <person name="Manako K."/>
            <person name="Bowen J."/>
            <person name="Foster T."/>
            <person name="Erridge Z."/>
            <person name="Tiffin H."/>
            <person name="Waite C."/>
            <person name="Davies K."/>
            <person name="Grierson E."/>
            <person name="Laing W."/>
            <person name="Kirk R."/>
            <person name="Chen X."/>
            <person name="Wood M."/>
            <person name="Montefiori M."/>
            <person name="Brummell D."/>
            <person name="Schwinn K."/>
            <person name="Catanach A."/>
            <person name="Fullerton C."/>
            <person name="Li D."/>
            <person name="Meiyalaghan S."/>
            <person name="Nieuwenhuizen N."/>
            <person name="Read N."/>
            <person name="Prakash R."/>
            <person name="Hunter D."/>
            <person name="Zhang H."/>
            <person name="Mckenzie M."/>
            <person name="Knabel M."/>
            <person name="Harris A."/>
            <person name="Allan A."/>
            <person name="Chen A."/>
            <person name="Janssen B."/>
            <person name="Plunkett B."/>
            <person name="Dwamena C."/>
            <person name="Voogd C."/>
            <person name="Leif D."/>
            <person name="Lafferty D."/>
            <person name="Souleyre E."/>
            <person name="Varkonyi-Gasic E."/>
            <person name="Gambi F."/>
            <person name="Hanley J."/>
            <person name="Yao J.-L."/>
            <person name="Cheung J."/>
            <person name="David K."/>
            <person name="Warren B."/>
            <person name="Marsh K."/>
            <person name="Snowden K."/>
            <person name="Lin-Wang K."/>
            <person name="Brian L."/>
            <person name="Martinez-Sanchez M."/>
            <person name="Wang M."/>
            <person name="Ileperuma N."/>
            <person name="Macnee N."/>
            <person name="Campin R."/>
            <person name="Mcatee P."/>
            <person name="Drummond R."/>
            <person name="Espley R."/>
            <person name="Ireland H."/>
            <person name="Wu R."/>
            <person name="Atkinson R."/>
            <person name="Karunairetnam S."/>
            <person name="Bulley S."/>
            <person name="Chunkath S."/>
            <person name="Hanley Z."/>
            <person name="Storey R."/>
            <person name="Thrimawithana A."/>
            <person name="Thomson S."/>
            <person name="David C."/>
            <person name="Testolin R."/>
        </authorList>
    </citation>
    <scope>NUCLEOTIDE SEQUENCE [LARGE SCALE GENOMIC DNA]</scope>
    <source>
        <strain evidence="6">cv. Red5</strain>
        <tissue evidence="5">Young leaf</tissue>
    </source>
</reference>